<dbReference type="InterPro" id="IPR037401">
    <property type="entry name" value="SnoaL-like"/>
</dbReference>
<gene>
    <name evidence="2" type="ORF">ACFSYJ_35930</name>
</gene>
<evidence type="ECO:0000313" key="3">
    <source>
        <dbReference type="Proteomes" id="UP001597419"/>
    </source>
</evidence>
<dbReference type="EMBL" id="JBHUKU010000023">
    <property type="protein sequence ID" value="MFD2464054.1"/>
    <property type="molecule type" value="Genomic_DNA"/>
</dbReference>
<keyword evidence="3" id="KW-1185">Reference proteome</keyword>
<evidence type="ECO:0000259" key="1">
    <source>
        <dbReference type="Pfam" id="PF13474"/>
    </source>
</evidence>
<dbReference type="RefSeq" id="WP_345396000.1">
    <property type="nucleotide sequence ID" value="NZ_BAABHG010000007.1"/>
</dbReference>
<dbReference type="Gene3D" id="3.10.450.50">
    <property type="match status" value="1"/>
</dbReference>
<organism evidence="2 3">
    <name type="scientific">Amycolatopsis samaneae</name>
    <dbReference type="NCBI Taxonomy" id="664691"/>
    <lineage>
        <taxon>Bacteria</taxon>
        <taxon>Bacillati</taxon>
        <taxon>Actinomycetota</taxon>
        <taxon>Actinomycetes</taxon>
        <taxon>Pseudonocardiales</taxon>
        <taxon>Pseudonocardiaceae</taxon>
        <taxon>Amycolatopsis</taxon>
    </lineage>
</organism>
<dbReference type="Proteomes" id="UP001597419">
    <property type="component" value="Unassembled WGS sequence"/>
</dbReference>
<protein>
    <submittedName>
        <fullName evidence="2">YybH family protein</fullName>
    </submittedName>
</protein>
<evidence type="ECO:0000313" key="2">
    <source>
        <dbReference type="EMBL" id="MFD2464054.1"/>
    </source>
</evidence>
<comment type="caution">
    <text evidence="2">The sequence shown here is derived from an EMBL/GenBank/DDBJ whole genome shotgun (WGS) entry which is preliminary data.</text>
</comment>
<name>A0ABW5GSY5_9PSEU</name>
<dbReference type="Pfam" id="PF13474">
    <property type="entry name" value="SnoaL_3"/>
    <property type="match status" value="1"/>
</dbReference>
<reference evidence="3" key="1">
    <citation type="journal article" date="2019" name="Int. J. Syst. Evol. Microbiol.">
        <title>The Global Catalogue of Microorganisms (GCM) 10K type strain sequencing project: providing services to taxonomists for standard genome sequencing and annotation.</title>
        <authorList>
            <consortium name="The Broad Institute Genomics Platform"/>
            <consortium name="The Broad Institute Genome Sequencing Center for Infectious Disease"/>
            <person name="Wu L."/>
            <person name="Ma J."/>
        </authorList>
    </citation>
    <scope>NUCLEOTIDE SEQUENCE [LARGE SCALE GENOMIC DNA]</scope>
    <source>
        <strain evidence="3">CGMCC 4.7643</strain>
    </source>
</reference>
<sequence>MSIQDEQRIRELMTARETAMSTRDAEALKADVADDVVAFTLAPPLVQQPADFADVEQRRAWFAGFDGPIEYEIRDLTVTVSGDLAYTHSLNRLSTTPKGMPAKFDLWFRSTVCLRRAGTRWLITHVHESTPFHMDGTMRAALDLTP</sequence>
<dbReference type="SUPFAM" id="SSF54427">
    <property type="entry name" value="NTF2-like"/>
    <property type="match status" value="1"/>
</dbReference>
<accession>A0ABW5GSY5</accession>
<proteinExistence type="predicted"/>
<feature type="domain" description="SnoaL-like" evidence="1">
    <location>
        <begin position="9"/>
        <end position="132"/>
    </location>
</feature>
<dbReference type="InterPro" id="IPR032710">
    <property type="entry name" value="NTF2-like_dom_sf"/>
</dbReference>